<dbReference type="eggNOG" id="COG2814">
    <property type="taxonomic scope" value="Bacteria"/>
</dbReference>
<evidence type="ECO:0000256" key="3">
    <source>
        <dbReference type="ARBA" id="ARBA00022475"/>
    </source>
</evidence>
<feature type="transmembrane region" description="Helical" evidence="7">
    <location>
        <begin position="372"/>
        <end position="397"/>
    </location>
</feature>
<dbReference type="OrthoDB" id="6803299at2"/>
<evidence type="ECO:0000313" key="8">
    <source>
        <dbReference type="EMBL" id="EFG05257.1"/>
    </source>
</evidence>
<dbReference type="InterPro" id="IPR036259">
    <property type="entry name" value="MFS_trans_sf"/>
</dbReference>
<dbReference type="PANTHER" id="PTHR23517:SF2">
    <property type="entry name" value="MULTIDRUG RESISTANCE PROTEIN MDTH"/>
    <property type="match status" value="1"/>
</dbReference>
<dbReference type="Gene3D" id="1.20.1250.20">
    <property type="entry name" value="MFS general substrate transporter like domains"/>
    <property type="match status" value="1"/>
</dbReference>
<feature type="transmembrane region" description="Helical" evidence="7">
    <location>
        <begin position="242"/>
        <end position="267"/>
    </location>
</feature>
<organism evidence="8 9">
    <name type="scientific">Streptomyces clavuligerus</name>
    <dbReference type="NCBI Taxonomy" id="1901"/>
    <lineage>
        <taxon>Bacteria</taxon>
        <taxon>Bacillati</taxon>
        <taxon>Actinomycetota</taxon>
        <taxon>Actinomycetes</taxon>
        <taxon>Kitasatosporales</taxon>
        <taxon>Streptomycetaceae</taxon>
        <taxon>Streptomyces</taxon>
    </lineage>
</organism>
<dbReference type="STRING" id="1901.BB341_26855"/>
<keyword evidence="4 7" id="KW-0812">Transmembrane</keyword>
<dbReference type="KEGG" id="sclf:BB341_26855"/>
<feature type="transmembrane region" description="Helical" evidence="7">
    <location>
        <begin position="162"/>
        <end position="187"/>
    </location>
</feature>
<evidence type="ECO:0000256" key="4">
    <source>
        <dbReference type="ARBA" id="ARBA00022692"/>
    </source>
</evidence>
<evidence type="ECO:0000256" key="1">
    <source>
        <dbReference type="ARBA" id="ARBA00004651"/>
    </source>
</evidence>
<evidence type="ECO:0000313" key="9">
    <source>
        <dbReference type="Proteomes" id="UP000002357"/>
    </source>
</evidence>
<feature type="transmembrane region" description="Helical" evidence="7">
    <location>
        <begin position="273"/>
        <end position="292"/>
    </location>
</feature>
<evidence type="ECO:0000256" key="7">
    <source>
        <dbReference type="SAM" id="Phobius"/>
    </source>
</evidence>
<dbReference type="GO" id="GO:0022857">
    <property type="term" value="F:transmembrane transporter activity"/>
    <property type="evidence" value="ECO:0007669"/>
    <property type="project" value="InterPro"/>
</dbReference>
<dbReference type="GeneID" id="93733110"/>
<comment type="subcellular location">
    <subcellularLocation>
        <location evidence="1">Cell membrane</location>
        <topology evidence="1">Multi-pass membrane protein</topology>
    </subcellularLocation>
</comment>
<dbReference type="Pfam" id="PF07690">
    <property type="entry name" value="MFS_1"/>
    <property type="match status" value="1"/>
</dbReference>
<feature type="transmembrane region" description="Helical" evidence="7">
    <location>
        <begin position="312"/>
        <end position="330"/>
    </location>
</feature>
<feature type="transmembrane region" description="Helical" evidence="7">
    <location>
        <begin position="193"/>
        <end position="211"/>
    </location>
</feature>
<keyword evidence="9" id="KW-1185">Reference proteome</keyword>
<accession>E2Q710</accession>
<gene>
    <name evidence="8" type="ORF">SCLAV_0181</name>
</gene>
<keyword evidence="3" id="KW-1003">Cell membrane</keyword>
<dbReference type="PANTHER" id="PTHR23517">
    <property type="entry name" value="RESISTANCE PROTEIN MDTM, PUTATIVE-RELATED-RELATED"/>
    <property type="match status" value="1"/>
</dbReference>
<reference evidence="8 9" key="1">
    <citation type="journal article" date="2010" name="Genome Biol. Evol.">
        <title>The sequence of a 1.8-mb bacterial linear plasmid reveals a rich evolutionary reservoir of secondary metabolic pathways.</title>
        <authorList>
            <person name="Medema M.H."/>
            <person name="Trefzer A."/>
            <person name="Kovalchuk A."/>
            <person name="van den Berg M."/>
            <person name="Mueller U."/>
            <person name="Heijne W."/>
            <person name="Wu L."/>
            <person name="Alam M.T."/>
            <person name="Ronning C.M."/>
            <person name="Nierman W.C."/>
            <person name="Bovenberg R.A.L."/>
            <person name="Breitling R."/>
            <person name="Takano E."/>
        </authorList>
    </citation>
    <scope>NUCLEOTIDE SEQUENCE [LARGE SCALE GENOMIC DNA]</scope>
    <source>
        <strain evidence="9">ATCC 27064 / DSM 738 / JCM 4710 / NBRC 13307 / NCIMB 12785 / NRRL 3585 / VKM Ac-602</strain>
    </source>
</reference>
<keyword evidence="5 7" id="KW-1133">Transmembrane helix</keyword>
<sequence length="439" mass="45209">MGQGPSTTQGEESATPPPRAGWALLRRALRRFPKSRAGRVFVLIAFVDAFGRGFFLAGSTLFYTQVIGLSTAQVGLGLSIAGLFGVACAIPTGWLADRFGDGPVLIALQLWRAAAFLVYPFVDDFRMFLVVACFVGAVEQAVGPIIQSVAGATAEEGSRVGAMALIAVARNSAYALSAVIATVVITMADSRTYVGFVLANAAAFLVTAALLTRLRLPRRGTGGDGRSGPRGAKLLPFKNARFLLLSLANGILYLHVPILSVAFPLWIVTHTEAPRGLVGAALVVNTVLAVSLQVRLSKGGDDMAHAGRKQRAAGLALALFCALTAVTGPADALTAGALLLLAAVPLTLGELWQSAGGWGISYGLAPEEQRTYYLSVYQLGATGMTVAGPALLTIAVVDTGATGWLALGAVFAVTGLVVPLLARAVGSQDPVPAGSGPGD</sequence>
<name>E2Q710_STRCL</name>
<proteinExistence type="predicted"/>
<dbReference type="InterPro" id="IPR050171">
    <property type="entry name" value="MFS_Transporters"/>
</dbReference>
<dbReference type="EMBL" id="CM000913">
    <property type="protein sequence ID" value="EFG05257.1"/>
    <property type="molecule type" value="Genomic_DNA"/>
</dbReference>
<dbReference type="SUPFAM" id="SSF103473">
    <property type="entry name" value="MFS general substrate transporter"/>
    <property type="match status" value="1"/>
</dbReference>
<dbReference type="GO" id="GO:0005886">
    <property type="term" value="C:plasma membrane"/>
    <property type="evidence" value="ECO:0007669"/>
    <property type="project" value="UniProtKB-SubCell"/>
</dbReference>
<keyword evidence="2" id="KW-0813">Transport</keyword>
<protein>
    <submittedName>
        <fullName evidence="8">Membrane protein, putative</fullName>
    </submittedName>
</protein>
<evidence type="ECO:0000256" key="6">
    <source>
        <dbReference type="ARBA" id="ARBA00023136"/>
    </source>
</evidence>
<dbReference type="Proteomes" id="UP000002357">
    <property type="component" value="Chromosome"/>
</dbReference>
<evidence type="ECO:0000256" key="2">
    <source>
        <dbReference type="ARBA" id="ARBA00022448"/>
    </source>
</evidence>
<feature type="transmembrane region" description="Helical" evidence="7">
    <location>
        <begin position="128"/>
        <end position="150"/>
    </location>
</feature>
<feature type="transmembrane region" description="Helical" evidence="7">
    <location>
        <begin position="40"/>
        <end position="63"/>
    </location>
</feature>
<feature type="transmembrane region" description="Helical" evidence="7">
    <location>
        <begin position="403"/>
        <end position="422"/>
    </location>
</feature>
<keyword evidence="6 7" id="KW-0472">Membrane</keyword>
<feature type="transmembrane region" description="Helical" evidence="7">
    <location>
        <begin position="75"/>
        <end position="96"/>
    </location>
</feature>
<dbReference type="InterPro" id="IPR011701">
    <property type="entry name" value="MFS"/>
</dbReference>
<dbReference type="AlphaFoldDB" id="E2Q710"/>
<dbReference type="RefSeq" id="WP_003959323.1">
    <property type="nucleotide sequence ID" value="NZ_CM000913.1"/>
</dbReference>
<evidence type="ECO:0000256" key="5">
    <source>
        <dbReference type="ARBA" id="ARBA00022989"/>
    </source>
</evidence>